<proteinExistence type="predicted"/>
<feature type="transmembrane region" description="Helical" evidence="1">
    <location>
        <begin position="15"/>
        <end position="32"/>
    </location>
</feature>
<keyword evidence="1" id="KW-0472">Membrane</keyword>
<evidence type="ECO:0000313" key="3">
    <source>
        <dbReference type="Proteomes" id="UP000823388"/>
    </source>
</evidence>
<sequence>MTILWTCELLVCWNGIIRMIILTTCSSAAALLKSLAKRCSKSAPTYSAHMAKRDNLQGWRSRTCKELEAKKGSSNKEVLNEREQ</sequence>
<name>A0A8T0Q3A0_PANVG</name>
<dbReference type="AlphaFoldDB" id="A0A8T0Q3A0"/>
<keyword evidence="3" id="KW-1185">Reference proteome</keyword>
<evidence type="ECO:0000256" key="1">
    <source>
        <dbReference type="SAM" id="Phobius"/>
    </source>
</evidence>
<dbReference type="Proteomes" id="UP000823388">
    <property type="component" value="Chromosome 7N"/>
</dbReference>
<protein>
    <submittedName>
        <fullName evidence="2">Uncharacterized protein</fullName>
    </submittedName>
</protein>
<organism evidence="2 3">
    <name type="scientific">Panicum virgatum</name>
    <name type="common">Blackwell switchgrass</name>
    <dbReference type="NCBI Taxonomy" id="38727"/>
    <lineage>
        <taxon>Eukaryota</taxon>
        <taxon>Viridiplantae</taxon>
        <taxon>Streptophyta</taxon>
        <taxon>Embryophyta</taxon>
        <taxon>Tracheophyta</taxon>
        <taxon>Spermatophyta</taxon>
        <taxon>Magnoliopsida</taxon>
        <taxon>Liliopsida</taxon>
        <taxon>Poales</taxon>
        <taxon>Poaceae</taxon>
        <taxon>PACMAD clade</taxon>
        <taxon>Panicoideae</taxon>
        <taxon>Panicodae</taxon>
        <taxon>Paniceae</taxon>
        <taxon>Panicinae</taxon>
        <taxon>Panicum</taxon>
        <taxon>Panicum sect. Hiantes</taxon>
    </lineage>
</organism>
<evidence type="ECO:0000313" key="2">
    <source>
        <dbReference type="EMBL" id="KAG2565556.1"/>
    </source>
</evidence>
<comment type="caution">
    <text evidence="2">The sequence shown here is derived from an EMBL/GenBank/DDBJ whole genome shotgun (WGS) entry which is preliminary data.</text>
</comment>
<dbReference type="EMBL" id="CM029050">
    <property type="protein sequence ID" value="KAG2565556.1"/>
    <property type="molecule type" value="Genomic_DNA"/>
</dbReference>
<accession>A0A8T0Q3A0</accession>
<gene>
    <name evidence="2" type="ORF">PVAP13_7NG035617</name>
</gene>
<keyword evidence="1" id="KW-0812">Transmembrane</keyword>
<reference evidence="2" key="1">
    <citation type="submission" date="2020-05" db="EMBL/GenBank/DDBJ databases">
        <title>WGS assembly of Panicum virgatum.</title>
        <authorList>
            <person name="Lovell J.T."/>
            <person name="Jenkins J."/>
            <person name="Shu S."/>
            <person name="Juenger T.E."/>
            <person name="Schmutz J."/>
        </authorList>
    </citation>
    <scope>NUCLEOTIDE SEQUENCE</scope>
    <source>
        <strain evidence="2">AP13</strain>
    </source>
</reference>
<keyword evidence="1" id="KW-1133">Transmembrane helix</keyword>